<name>A0A2N5CE49_9BURK</name>
<dbReference type="EMBL" id="PJRP01000004">
    <property type="protein sequence ID" value="PLQ00484.1"/>
    <property type="molecule type" value="Genomic_DNA"/>
</dbReference>
<comment type="caution">
    <text evidence="1">The sequence shown here is derived from an EMBL/GenBank/DDBJ whole genome shotgun (WGS) entry which is preliminary data.</text>
</comment>
<gene>
    <name evidence="1" type="ORF">CYJ10_11915</name>
</gene>
<organism evidence="1 2">
    <name type="scientific">Cupriavidus pauculus</name>
    <dbReference type="NCBI Taxonomy" id="82633"/>
    <lineage>
        <taxon>Bacteria</taxon>
        <taxon>Pseudomonadati</taxon>
        <taxon>Pseudomonadota</taxon>
        <taxon>Betaproteobacteria</taxon>
        <taxon>Burkholderiales</taxon>
        <taxon>Burkholderiaceae</taxon>
        <taxon>Cupriavidus</taxon>
    </lineage>
</organism>
<dbReference type="Proteomes" id="UP000234341">
    <property type="component" value="Unassembled WGS sequence"/>
</dbReference>
<dbReference type="OrthoDB" id="8926694at2"/>
<dbReference type="AlphaFoldDB" id="A0A2N5CE49"/>
<evidence type="ECO:0000313" key="2">
    <source>
        <dbReference type="Proteomes" id="UP000234341"/>
    </source>
</evidence>
<accession>A0A2N5CE49</accession>
<protein>
    <submittedName>
        <fullName evidence="1">Uncharacterized protein</fullName>
    </submittedName>
</protein>
<proteinExistence type="predicted"/>
<reference evidence="1 2" key="1">
    <citation type="submission" date="2017-12" db="EMBL/GenBank/DDBJ databases">
        <title>Genome sequence of the active heterotrophic nitrifier-denitrifier, Cupriavidus pauculus UM1.</title>
        <authorList>
            <person name="Putonti C."/>
            <person name="Castignetti D."/>
        </authorList>
    </citation>
    <scope>NUCLEOTIDE SEQUENCE [LARGE SCALE GENOMIC DNA]</scope>
    <source>
        <strain evidence="1 2">UM1</strain>
    </source>
</reference>
<evidence type="ECO:0000313" key="1">
    <source>
        <dbReference type="EMBL" id="PLQ00484.1"/>
    </source>
</evidence>
<sequence>MEAIVEKLPNSNYKGFDIYPLVYRFDPPRKWCERRRHHDNTFTASVLICREGLEPTTEFARVVQLRTKNWKSAAEAQRAALTAGQEIIDDLLDRDIGIA</sequence>